<evidence type="ECO:0008006" key="2">
    <source>
        <dbReference type="Google" id="ProtNLM"/>
    </source>
</evidence>
<protein>
    <recommendedName>
        <fullName evidence="2">MacB-like periplasmic core domain-containing protein</fullName>
    </recommendedName>
</protein>
<proteinExistence type="predicted"/>
<organism evidence="1">
    <name type="scientific">marine metagenome</name>
    <dbReference type="NCBI Taxonomy" id="408172"/>
    <lineage>
        <taxon>unclassified sequences</taxon>
        <taxon>metagenomes</taxon>
        <taxon>ecological metagenomes</taxon>
    </lineage>
</organism>
<gene>
    <name evidence="1" type="ORF">METZ01_LOCUS29634</name>
</gene>
<dbReference type="EMBL" id="UINC01001291">
    <property type="protein sequence ID" value="SUZ76780.1"/>
    <property type="molecule type" value="Genomic_DNA"/>
</dbReference>
<sequence length="111" mass="11929">MTSNKNLFFRLGRSAVTLVSISLVVFMAVTPTAISRASSDALRLPLENVGADIVVQLSGDIPKKLEGLVFPHPTAQLPADAVEKIRKLPGVIRTTGAVFLWDLSPKLSSPY</sequence>
<accession>A0A381QCQ7</accession>
<dbReference type="AlphaFoldDB" id="A0A381QCQ7"/>
<reference evidence="1" key="1">
    <citation type="submission" date="2018-05" db="EMBL/GenBank/DDBJ databases">
        <authorList>
            <person name="Lanie J.A."/>
            <person name="Ng W.-L."/>
            <person name="Kazmierczak K.M."/>
            <person name="Andrzejewski T.M."/>
            <person name="Davidsen T.M."/>
            <person name="Wayne K.J."/>
            <person name="Tettelin H."/>
            <person name="Glass J.I."/>
            <person name="Rusch D."/>
            <person name="Podicherti R."/>
            <person name="Tsui H.-C.T."/>
            <person name="Winkler M.E."/>
        </authorList>
    </citation>
    <scope>NUCLEOTIDE SEQUENCE</scope>
</reference>
<name>A0A381QCQ7_9ZZZZ</name>
<evidence type="ECO:0000313" key="1">
    <source>
        <dbReference type="EMBL" id="SUZ76780.1"/>
    </source>
</evidence>